<dbReference type="EC" id="2.7.13.3" evidence="4"/>
<dbReference type="EMBL" id="CP159837">
    <property type="protein sequence ID" value="XCM39039.1"/>
    <property type="molecule type" value="Genomic_DNA"/>
</dbReference>
<dbReference type="CDD" id="cd07302">
    <property type="entry name" value="CHD"/>
    <property type="match status" value="1"/>
</dbReference>
<dbReference type="CDD" id="cd17574">
    <property type="entry name" value="REC_OmpR"/>
    <property type="match status" value="1"/>
</dbReference>
<dbReference type="CDD" id="cd00082">
    <property type="entry name" value="HisKA"/>
    <property type="match status" value="1"/>
</dbReference>
<keyword evidence="7" id="KW-0808">Transferase</keyword>
<dbReference type="Gene3D" id="3.30.450.20">
    <property type="entry name" value="PAS domain"/>
    <property type="match status" value="1"/>
</dbReference>
<feature type="domain" description="HAMP" evidence="20">
    <location>
        <begin position="351"/>
        <end position="403"/>
    </location>
</feature>
<feature type="domain" description="Guanylate cyclase" evidence="19">
    <location>
        <begin position="898"/>
        <end position="1024"/>
    </location>
</feature>
<evidence type="ECO:0000256" key="11">
    <source>
        <dbReference type="ARBA" id="ARBA00023012"/>
    </source>
</evidence>
<dbReference type="InterPro" id="IPR036097">
    <property type="entry name" value="HisK_dim/P_sf"/>
</dbReference>
<feature type="coiled-coil region" evidence="15">
    <location>
        <begin position="395"/>
        <end position="425"/>
    </location>
</feature>
<keyword evidence="10 16" id="KW-1133">Transmembrane helix</keyword>
<proteinExistence type="inferred from homology"/>
<evidence type="ECO:0000256" key="12">
    <source>
        <dbReference type="ARBA" id="ARBA00023136"/>
    </source>
</evidence>
<evidence type="ECO:0000256" key="16">
    <source>
        <dbReference type="SAM" id="Phobius"/>
    </source>
</evidence>
<feature type="transmembrane region" description="Helical" evidence="16">
    <location>
        <begin position="6"/>
        <end position="22"/>
    </location>
</feature>
<dbReference type="SUPFAM" id="SSF103190">
    <property type="entry name" value="Sensory domain-like"/>
    <property type="match status" value="1"/>
</dbReference>
<gene>
    <name evidence="21" type="ORF">ABWT76_001930</name>
</gene>
<evidence type="ECO:0000256" key="7">
    <source>
        <dbReference type="ARBA" id="ARBA00022679"/>
    </source>
</evidence>
<dbReference type="InterPro" id="IPR004358">
    <property type="entry name" value="Sig_transdc_His_kin-like_C"/>
</dbReference>
<dbReference type="RefSeq" id="WP_231636924.1">
    <property type="nucleotide sequence ID" value="NZ_CP159837.1"/>
</dbReference>
<dbReference type="CDD" id="cd06225">
    <property type="entry name" value="HAMP"/>
    <property type="match status" value="1"/>
</dbReference>
<evidence type="ECO:0000256" key="15">
    <source>
        <dbReference type="SAM" id="Coils"/>
    </source>
</evidence>
<dbReference type="PRINTS" id="PR00344">
    <property type="entry name" value="BCTRLSENSOR"/>
</dbReference>
<evidence type="ECO:0000256" key="3">
    <source>
        <dbReference type="ARBA" id="ARBA00006402"/>
    </source>
</evidence>
<dbReference type="PROSITE" id="PS50885">
    <property type="entry name" value="HAMP"/>
    <property type="match status" value="1"/>
</dbReference>
<keyword evidence="12 16" id="KW-0472">Membrane</keyword>
<dbReference type="SMART" id="SM00388">
    <property type="entry name" value="HisKA"/>
    <property type="match status" value="1"/>
</dbReference>
<feature type="domain" description="Histidine kinase" evidence="17">
    <location>
        <begin position="425"/>
        <end position="667"/>
    </location>
</feature>
<dbReference type="PROSITE" id="PS50110">
    <property type="entry name" value="RESPONSE_REGULATORY"/>
    <property type="match status" value="1"/>
</dbReference>
<dbReference type="PANTHER" id="PTHR43047">
    <property type="entry name" value="TWO-COMPONENT HISTIDINE PROTEIN KINASE"/>
    <property type="match status" value="1"/>
</dbReference>
<dbReference type="SMART" id="SM00448">
    <property type="entry name" value="REC"/>
    <property type="match status" value="1"/>
</dbReference>
<dbReference type="SUPFAM" id="SSF55073">
    <property type="entry name" value="Nucleotide cyclase"/>
    <property type="match status" value="1"/>
</dbReference>
<dbReference type="SUPFAM" id="SSF47384">
    <property type="entry name" value="Homodimeric domain of signal transducing histidine kinase"/>
    <property type="match status" value="1"/>
</dbReference>
<dbReference type="InterPro" id="IPR001054">
    <property type="entry name" value="A/G_cyclase"/>
</dbReference>
<dbReference type="SUPFAM" id="SSF55874">
    <property type="entry name" value="ATPase domain of HSP90 chaperone/DNA topoisomerase II/histidine kinase"/>
    <property type="match status" value="1"/>
</dbReference>
<dbReference type="CDD" id="cd16922">
    <property type="entry name" value="HATPase_EvgS-ArcB-TorS-like"/>
    <property type="match status" value="1"/>
</dbReference>
<dbReference type="Gene3D" id="1.10.287.130">
    <property type="match status" value="1"/>
</dbReference>
<dbReference type="GO" id="GO:0009190">
    <property type="term" value="P:cyclic nucleotide biosynthetic process"/>
    <property type="evidence" value="ECO:0007669"/>
    <property type="project" value="InterPro"/>
</dbReference>
<evidence type="ECO:0000256" key="5">
    <source>
        <dbReference type="ARBA" id="ARBA00022475"/>
    </source>
</evidence>
<evidence type="ECO:0000259" key="19">
    <source>
        <dbReference type="PROSITE" id="PS50125"/>
    </source>
</evidence>
<evidence type="ECO:0000256" key="2">
    <source>
        <dbReference type="ARBA" id="ARBA00004651"/>
    </source>
</evidence>
<dbReference type="SUPFAM" id="SSF158472">
    <property type="entry name" value="HAMP domain-like"/>
    <property type="match status" value="1"/>
</dbReference>
<dbReference type="CDD" id="cd12913">
    <property type="entry name" value="PDC1_MCP_like"/>
    <property type="match status" value="1"/>
</dbReference>
<evidence type="ECO:0000256" key="14">
    <source>
        <dbReference type="PROSITE-ProRule" id="PRU00169"/>
    </source>
</evidence>
<organism evidence="21">
    <name type="scientific">Planktothricoides raciborskii GIHE-MW2</name>
    <dbReference type="NCBI Taxonomy" id="2792601"/>
    <lineage>
        <taxon>Bacteria</taxon>
        <taxon>Bacillati</taxon>
        <taxon>Cyanobacteriota</taxon>
        <taxon>Cyanophyceae</taxon>
        <taxon>Oscillatoriophycideae</taxon>
        <taxon>Oscillatoriales</taxon>
        <taxon>Oscillatoriaceae</taxon>
        <taxon>Planktothricoides</taxon>
    </lineage>
</organism>
<dbReference type="PANTHER" id="PTHR43047:SF72">
    <property type="entry name" value="OSMOSENSING HISTIDINE PROTEIN KINASE SLN1"/>
    <property type="match status" value="1"/>
</dbReference>
<evidence type="ECO:0000256" key="4">
    <source>
        <dbReference type="ARBA" id="ARBA00012438"/>
    </source>
</evidence>
<evidence type="ECO:0000256" key="9">
    <source>
        <dbReference type="ARBA" id="ARBA00022777"/>
    </source>
</evidence>
<dbReference type="Gene3D" id="3.40.50.2300">
    <property type="match status" value="1"/>
</dbReference>
<keyword evidence="11" id="KW-0902">Two-component regulatory system</keyword>
<dbReference type="InterPro" id="IPR003661">
    <property type="entry name" value="HisK_dim/P_dom"/>
</dbReference>
<evidence type="ECO:0000256" key="10">
    <source>
        <dbReference type="ARBA" id="ARBA00022989"/>
    </source>
</evidence>
<dbReference type="AlphaFoldDB" id="A0AAU8JKN2"/>
<dbReference type="InterPro" id="IPR036890">
    <property type="entry name" value="HATPase_C_sf"/>
</dbReference>
<dbReference type="InterPro" id="IPR029787">
    <property type="entry name" value="Nucleotide_cyclase"/>
</dbReference>
<dbReference type="InterPro" id="IPR011006">
    <property type="entry name" value="CheY-like_superfamily"/>
</dbReference>
<dbReference type="InterPro" id="IPR029151">
    <property type="entry name" value="Sensor-like_sf"/>
</dbReference>
<dbReference type="GO" id="GO:0004016">
    <property type="term" value="F:adenylate cyclase activity"/>
    <property type="evidence" value="ECO:0007669"/>
    <property type="project" value="UniProtKB-ARBA"/>
</dbReference>
<evidence type="ECO:0000259" key="17">
    <source>
        <dbReference type="PROSITE" id="PS50109"/>
    </source>
</evidence>
<dbReference type="Pfam" id="PF00512">
    <property type="entry name" value="HisKA"/>
    <property type="match status" value="1"/>
</dbReference>
<evidence type="ECO:0000313" key="21">
    <source>
        <dbReference type="EMBL" id="XCM39039.1"/>
    </source>
</evidence>
<protein>
    <recommendedName>
        <fullName evidence="13">Circadian input-output histidine kinase CikA</fullName>
        <ecNumber evidence="4">2.7.13.3</ecNumber>
    </recommendedName>
</protein>
<accession>A0AAU8JKN2</accession>
<dbReference type="SUPFAM" id="SSF52172">
    <property type="entry name" value="CheY-like"/>
    <property type="match status" value="1"/>
</dbReference>
<comment type="subcellular location">
    <subcellularLocation>
        <location evidence="2">Cell membrane</location>
        <topology evidence="2">Multi-pass membrane protein</topology>
    </subcellularLocation>
</comment>
<feature type="domain" description="Response regulatory" evidence="18">
    <location>
        <begin position="741"/>
        <end position="858"/>
    </location>
</feature>
<dbReference type="Pfam" id="PF02743">
    <property type="entry name" value="dCache_1"/>
    <property type="match status" value="1"/>
</dbReference>
<sequence>MLIVPFVLQIFVIVALVGYFSWRNGQKTVSNFALQLSTQVTKRIDLHLENYLNTPHLFHKINAATVSNGILDVEDLLILQKQLWSEIQLSNAIEYIYFADDEGNFMGVQKYLDGRTVVKFRDWYSAPNREIYLLDNQGNRQEFIKSSEYDPRTRPWYQETIKAQAPTWSSIYISADLGMLQITPAIPVYDANNQLRGVFGINLMLSQISEFLNTLEVSKSGEAFIIERNGDLVASSTPEPPFITTTGEPERLNALNSQEPAIKLTMQQLLKEGISLEEINSSQKLILKVNGQKQLVRVSPIQDNKGLNWLIVVVIPEADFMEYINTNTRTTIALCVVALLVAFLFCLQTSRWIVKPILRLKNAAKHLADGEWDQKLPITRADELGELAKSFNKMAEELKASFMTLESKNEQLQRLDKLKDEFLANTSHELRTPLNGMIGIAESMIDGATGELSELQKQNLLLIAQSGHRLANLVNDILDFSKLQHNNIELQLKPVGLRAIAEVVLTLSQSLIKGKNLRLINRIPQEFPAAFADENRLQQILYNLVGNGIKFSESGTVEVSAALKTGNGEPATTNNQQPITNNQQPIANNQQIMITVADTGIGIPEDKLDKIFESFEQGDGSTAREYGGTGLGLAVTKQLVELHGGTISVESTVGKGSRFTFTLAIAAGSGAGSEAIASAPTSLKEDRILSWEKSASAAIEKVSLGLVNSQENTHQPETYPEILHNNLHNKFSSNEELDRFKVLIVDDEPVNLQVLINYLSLQNYSITQASNGQEALNLVANGFKPDLILLDVMMPKMTGYEVCEKLREHFPASELPVLMLTAKNQISDMVEGFQNGANDYLSKPISKNELIARIKTHMKLAKINIAYGRFVPHEFLRLLQKESILEVKLGDQSKKEMSILFSDIRDFTSLSEQMSPEETFQFINDYLSCMEPAILENNGFIDKYIGDAIMALFSQSADDAVKAGISMLNRLEEYNQNRIQAGKMPIKIGIGINTGDLMLGTVGGKDRMDGTVISDAVNLASRLEGLTKNYRVSLLISNQTFLKLANPNDYAIRLLDRVQVKGKSEMVTVFEVFDADPPEVKTAKLLTQTAFEQAILLYHQQLYREAAELLEDCLSKNPGDRVIEIYLERTQQLANMR</sequence>
<dbReference type="InterPro" id="IPR003660">
    <property type="entry name" value="HAMP_dom"/>
</dbReference>
<dbReference type="InterPro" id="IPR005467">
    <property type="entry name" value="His_kinase_dom"/>
</dbReference>
<evidence type="ECO:0000259" key="20">
    <source>
        <dbReference type="PROSITE" id="PS50885"/>
    </source>
</evidence>
<dbReference type="Pfam" id="PF00072">
    <property type="entry name" value="Response_reg"/>
    <property type="match status" value="1"/>
</dbReference>
<dbReference type="FunFam" id="3.30.565.10:FF:000010">
    <property type="entry name" value="Sensor histidine kinase RcsC"/>
    <property type="match status" value="1"/>
</dbReference>
<keyword evidence="15" id="KW-0175">Coiled coil</keyword>
<reference evidence="21" key="1">
    <citation type="submission" date="2024-07" db="EMBL/GenBank/DDBJ databases">
        <authorList>
            <person name="Kim Y.J."/>
            <person name="Jeong J.Y."/>
        </authorList>
    </citation>
    <scope>NUCLEOTIDE SEQUENCE</scope>
    <source>
        <strain evidence="21">GIHE-MW2</strain>
    </source>
</reference>
<dbReference type="Pfam" id="PF02518">
    <property type="entry name" value="HATPase_c"/>
    <property type="match status" value="1"/>
</dbReference>
<dbReference type="SMART" id="SM00304">
    <property type="entry name" value="HAMP"/>
    <property type="match status" value="1"/>
</dbReference>
<dbReference type="GO" id="GO:0000155">
    <property type="term" value="F:phosphorelay sensor kinase activity"/>
    <property type="evidence" value="ECO:0007669"/>
    <property type="project" value="InterPro"/>
</dbReference>
<keyword evidence="9" id="KW-0418">Kinase</keyword>
<evidence type="ECO:0000256" key="1">
    <source>
        <dbReference type="ARBA" id="ARBA00000085"/>
    </source>
</evidence>
<evidence type="ECO:0000256" key="6">
    <source>
        <dbReference type="ARBA" id="ARBA00022553"/>
    </source>
</evidence>
<dbReference type="Gene3D" id="3.30.565.10">
    <property type="entry name" value="Histidine kinase-like ATPase, C-terminal domain"/>
    <property type="match status" value="1"/>
</dbReference>
<comment type="catalytic activity">
    <reaction evidence="1">
        <text>ATP + protein L-histidine = ADP + protein N-phospho-L-histidine.</text>
        <dbReference type="EC" id="2.7.13.3"/>
    </reaction>
</comment>
<evidence type="ECO:0000256" key="8">
    <source>
        <dbReference type="ARBA" id="ARBA00022692"/>
    </source>
</evidence>
<dbReference type="SMART" id="SM00044">
    <property type="entry name" value="CYCc"/>
    <property type="match status" value="1"/>
</dbReference>
<evidence type="ECO:0000259" key="18">
    <source>
        <dbReference type="PROSITE" id="PS50110"/>
    </source>
</evidence>
<dbReference type="InterPro" id="IPR033479">
    <property type="entry name" value="dCache_1"/>
</dbReference>
<dbReference type="Pfam" id="PF00211">
    <property type="entry name" value="Guanylate_cyc"/>
    <property type="match status" value="1"/>
</dbReference>
<feature type="modified residue" description="4-aspartylphosphate" evidence="14">
    <location>
        <position position="791"/>
    </location>
</feature>
<dbReference type="PROSITE" id="PS50109">
    <property type="entry name" value="HIS_KIN"/>
    <property type="match status" value="1"/>
</dbReference>
<feature type="transmembrane region" description="Helical" evidence="16">
    <location>
        <begin position="331"/>
        <end position="354"/>
    </location>
</feature>
<keyword evidence="5" id="KW-1003">Cell membrane</keyword>
<dbReference type="InterPro" id="IPR001789">
    <property type="entry name" value="Sig_transdc_resp-reg_receiver"/>
</dbReference>
<keyword evidence="8 16" id="KW-0812">Transmembrane</keyword>
<dbReference type="Pfam" id="PF00672">
    <property type="entry name" value="HAMP"/>
    <property type="match status" value="1"/>
</dbReference>
<dbReference type="GO" id="GO:0005886">
    <property type="term" value="C:plasma membrane"/>
    <property type="evidence" value="ECO:0007669"/>
    <property type="project" value="UniProtKB-SubCell"/>
</dbReference>
<dbReference type="InterPro" id="IPR003594">
    <property type="entry name" value="HATPase_dom"/>
</dbReference>
<dbReference type="SMART" id="SM00387">
    <property type="entry name" value="HATPase_c"/>
    <property type="match status" value="1"/>
</dbReference>
<keyword evidence="6 14" id="KW-0597">Phosphoprotein</keyword>
<name>A0AAU8JKN2_9CYAN</name>
<dbReference type="GO" id="GO:0009927">
    <property type="term" value="F:histidine phosphotransfer kinase activity"/>
    <property type="evidence" value="ECO:0007669"/>
    <property type="project" value="TreeGrafter"/>
</dbReference>
<evidence type="ECO:0000256" key="13">
    <source>
        <dbReference type="ARBA" id="ARBA00074306"/>
    </source>
</evidence>
<dbReference type="Gene3D" id="3.30.70.1230">
    <property type="entry name" value="Nucleotide cyclase"/>
    <property type="match status" value="1"/>
</dbReference>
<comment type="similarity">
    <text evidence="3">In the N-terminal section; belongs to the phytochrome family.</text>
</comment>
<dbReference type="PROSITE" id="PS50125">
    <property type="entry name" value="GUANYLATE_CYCLASE_2"/>
    <property type="match status" value="1"/>
</dbReference>
<dbReference type="Gene3D" id="6.10.340.10">
    <property type="match status" value="1"/>
</dbReference>